<name>A0AAQ3NTJ4_VIGMU</name>
<reference evidence="5 6" key="1">
    <citation type="journal article" date="2023" name="Life. Sci Alliance">
        <title>Evolutionary insights into 3D genome organization and epigenetic landscape of Vigna mungo.</title>
        <authorList>
            <person name="Junaid A."/>
            <person name="Singh B."/>
            <person name="Bhatia S."/>
        </authorList>
    </citation>
    <scope>NUCLEOTIDE SEQUENCE [LARGE SCALE GENOMIC DNA]</scope>
    <source>
        <strain evidence="5">Urdbean</strain>
    </source>
</reference>
<dbReference type="Gene3D" id="1.20.920.10">
    <property type="entry name" value="Bromodomain-like"/>
    <property type="match status" value="1"/>
</dbReference>
<evidence type="ECO:0000256" key="3">
    <source>
        <dbReference type="SAM" id="MobiDB-lite"/>
    </source>
</evidence>
<dbReference type="InterPro" id="IPR036427">
    <property type="entry name" value="Bromodomain-like_sf"/>
</dbReference>
<feature type="region of interest" description="Disordered" evidence="3">
    <location>
        <begin position="299"/>
        <end position="331"/>
    </location>
</feature>
<evidence type="ECO:0000313" key="5">
    <source>
        <dbReference type="EMBL" id="WVZ14766.1"/>
    </source>
</evidence>
<dbReference type="EMBL" id="CP144697">
    <property type="protein sequence ID" value="WVZ14766.1"/>
    <property type="molecule type" value="Genomic_DNA"/>
</dbReference>
<protein>
    <recommendedName>
        <fullName evidence="4">Bromo domain-containing protein</fullName>
    </recommendedName>
</protein>
<dbReference type="PANTHER" id="PTHR45926">
    <property type="entry name" value="OSJNBA0053K19.4 PROTEIN"/>
    <property type="match status" value="1"/>
</dbReference>
<feature type="compositionally biased region" description="Polar residues" evidence="3">
    <location>
        <begin position="299"/>
        <end position="309"/>
    </location>
</feature>
<dbReference type="InterPro" id="IPR001487">
    <property type="entry name" value="Bromodomain"/>
</dbReference>
<gene>
    <name evidence="5" type="ORF">V8G54_012332</name>
</gene>
<evidence type="ECO:0000256" key="2">
    <source>
        <dbReference type="PROSITE-ProRule" id="PRU00035"/>
    </source>
</evidence>
<organism evidence="5 6">
    <name type="scientific">Vigna mungo</name>
    <name type="common">Black gram</name>
    <name type="synonym">Phaseolus mungo</name>
    <dbReference type="NCBI Taxonomy" id="3915"/>
    <lineage>
        <taxon>Eukaryota</taxon>
        <taxon>Viridiplantae</taxon>
        <taxon>Streptophyta</taxon>
        <taxon>Embryophyta</taxon>
        <taxon>Tracheophyta</taxon>
        <taxon>Spermatophyta</taxon>
        <taxon>Magnoliopsida</taxon>
        <taxon>eudicotyledons</taxon>
        <taxon>Gunneridae</taxon>
        <taxon>Pentapetalae</taxon>
        <taxon>rosids</taxon>
        <taxon>fabids</taxon>
        <taxon>Fabales</taxon>
        <taxon>Fabaceae</taxon>
        <taxon>Papilionoideae</taxon>
        <taxon>50 kb inversion clade</taxon>
        <taxon>NPAAA clade</taxon>
        <taxon>indigoferoid/millettioid clade</taxon>
        <taxon>Phaseoleae</taxon>
        <taxon>Vigna</taxon>
    </lineage>
</organism>
<keyword evidence="6" id="KW-1185">Reference proteome</keyword>
<dbReference type="SMART" id="SM00297">
    <property type="entry name" value="BROMO"/>
    <property type="match status" value="1"/>
</dbReference>
<dbReference type="SUPFAM" id="SSF47370">
    <property type="entry name" value="Bromodomain"/>
    <property type="match status" value="1"/>
</dbReference>
<dbReference type="AlphaFoldDB" id="A0AAQ3NTJ4"/>
<evidence type="ECO:0000259" key="4">
    <source>
        <dbReference type="PROSITE" id="PS50014"/>
    </source>
</evidence>
<dbReference type="PROSITE" id="PS50014">
    <property type="entry name" value="BROMODOMAIN_2"/>
    <property type="match status" value="1"/>
</dbReference>
<dbReference type="Proteomes" id="UP001374535">
    <property type="component" value="Chromosome 4"/>
</dbReference>
<feature type="domain" description="Bromo" evidence="4">
    <location>
        <begin position="11"/>
        <end position="61"/>
    </location>
</feature>
<dbReference type="Pfam" id="PF00439">
    <property type="entry name" value="Bromodomain"/>
    <property type="match status" value="1"/>
</dbReference>
<accession>A0AAQ3NTJ4</accession>
<sequence>MTDFNQQCVGVIDKPMDFSTIKNQMEAKDGTGYKHIREICADVRLVFKNAMKYNDEKSDVHVMAKTLLAKFEEKWLQLLPKVTEEETRREEEEAEAQLALQVAQEAAQAKIARDLSNELYEVDVILEELREMVLKRCRLAVASLGVKDLGPAVSRSCQIIKKLQDNQELCRDPWETSAKESRREKNVTKKLPIKKLPDRETVENGRTVVSRIVLENQERKKRRYQEPSISKWGHQIPEPVASGSCRNQTLPESVGAMEIAVDRRKAQTVALRQEYAALRQDYAAIRQDLQEILRMLSGQTSNQDQASVNENKRRQEENVGEGAGERHKVQPSGNKRIELPTFEGEFFELQGVTEEERVRLAEFSMEGSARYWFKAWKEKTKNRSWEGLKGAVLVQFGEKEGTIFERVAANNQSGTAEEYIQASNMGELPEPSGRGLKEQNGRSSVAARFEVGLSSAIAHCPPPYLQSFTVASTAVGDVRRRRRRRRSLFSGEVEGSVRLVERNPSLVVAASSASRRAVTRRFFPFSLGRVGFTRRRSGSRTSPRHCRSSRLGLLSVLWSLIFCSVEGCSLWFLGQGYHDHLEQEASTVPEEEKSQWQKLDFQLCAVLWQSVEQEVLEILRPYKTCFSFWRKGQDIFANDVQRLFDATQRVTSLKQKNHDMVAYIGTACAAVEELKNFFAADSLEGLNKKLDKFYMVLILRGLHSDFDHVRDQMLAGDQVPSMDNLVTRLLRVPSLVKDESLIGGIETSAMVAPHGRGGGRSNRVGRGGRGMRPQCTYCKRVGHTREKCYALHGYPDKAGHVSKSDDVESKISNEEYQEFLKYKSEKSSNPGQSSSMPNVSTAYISQSVEGHNPWILDSGASDHISGIISSFSSILSKLKMMVPSLKNVQALYCESCQLGKHVRSSYPKRSETL</sequence>
<evidence type="ECO:0000256" key="1">
    <source>
        <dbReference type="ARBA" id="ARBA00023117"/>
    </source>
</evidence>
<proteinExistence type="predicted"/>
<feature type="compositionally biased region" description="Basic and acidic residues" evidence="3">
    <location>
        <begin position="310"/>
        <end position="328"/>
    </location>
</feature>
<keyword evidence="1 2" id="KW-0103">Bromodomain</keyword>
<evidence type="ECO:0000313" key="6">
    <source>
        <dbReference type="Proteomes" id="UP001374535"/>
    </source>
</evidence>